<evidence type="ECO:0000256" key="1">
    <source>
        <dbReference type="ARBA" id="ARBA00009049"/>
    </source>
</evidence>
<keyword evidence="2" id="KW-0344">Guanine-nucleotide releasing factor</keyword>
<dbReference type="GO" id="GO:0005737">
    <property type="term" value="C:cytoplasm"/>
    <property type="evidence" value="ECO:0007669"/>
    <property type="project" value="TreeGrafter"/>
</dbReference>
<keyword evidence="6" id="KW-1185">Reference proteome</keyword>
<comment type="similarity">
    <text evidence="1">Belongs to the synembryn family.</text>
</comment>
<sequence length="422" mass="47360">METLATTDVEDCAWRAALTTFRNEYEATSTFERQWKRQCCLNVWARLKSNEGTIVRVEAHDPPSVLDTLLCLNVIKIFMRERIDIDPFLSLEAFRVFLDLAESKDSTEAISLEALKCAINSVYARPEFVSSLLTSPHYDRLFHLTTLARPFEFHTLVWKCLLMSFENPAAIERVERTLNGYDCILPTIRYCLECSSFAKDSKCVDLVTELLKTLYVLAASWQNASQLPDHIDNFADQAMALLSAVLGRPNSARVLALKFHVQFHPAVNLLLLVQHPLLVESFVQSGGMPPLVSFLTFAIMKVRVEKTENPSVLTPVVIALHQLAKNNREGFRLLKVAIFNDETSPVGTATPEVLTQLPMNPPAAAKGSLQESFCSFMTSTDTDLKRCVSEFLFTLCHHNALEFTQRTGMGNAVALLRLKGIV</sequence>
<dbReference type="PANTHER" id="PTHR12425">
    <property type="entry name" value="SYNEMBRYN"/>
    <property type="match status" value="1"/>
</dbReference>
<keyword evidence="3" id="KW-0143">Chaperone</keyword>
<dbReference type="InterPro" id="IPR016024">
    <property type="entry name" value="ARM-type_fold"/>
</dbReference>
<evidence type="ECO:0000313" key="6">
    <source>
        <dbReference type="Proteomes" id="UP000332933"/>
    </source>
</evidence>
<dbReference type="OrthoDB" id="5585685at2759"/>
<gene>
    <name evidence="5" type="primary">Aste57867_19055</name>
    <name evidence="4" type="ORF">As57867_018991</name>
    <name evidence="5" type="ORF">ASTE57867_19055</name>
</gene>
<reference evidence="5 6" key="1">
    <citation type="submission" date="2019-03" db="EMBL/GenBank/DDBJ databases">
        <authorList>
            <person name="Gaulin E."/>
            <person name="Dumas B."/>
        </authorList>
    </citation>
    <scope>NUCLEOTIDE SEQUENCE [LARGE SCALE GENOMIC DNA]</scope>
    <source>
        <strain evidence="5">CBS 568.67</strain>
    </source>
</reference>
<evidence type="ECO:0000313" key="4">
    <source>
        <dbReference type="EMBL" id="KAF0689498.1"/>
    </source>
</evidence>
<evidence type="ECO:0000313" key="5">
    <source>
        <dbReference type="EMBL" id="VFT95780.1"/>
    </source>
</evidence>
<dbReference type="Pfam" id="PF10165">
    <property type="entry name" value="Ric8"/>
    <property type="match status" value="1"/>
</dbReference>
<dbReference type="Proteomes" id="UP000332933">
    <property type="component" value="Unassembled WGS sequence"/>
</dbReference>
<dbReference type="PANTHER" id="PTHR12425:SF5">
    <property type="entry name" value="SYNEMBRYN"/>
    <property type="match status" value="1"/>
</dbReference>
<dbReference type="InterPro" id="IPR011989">
    <property type="entry name" value="ARM-like"/>
</dbReference>
<dbReference type="InterPro" id="IPR019318">
    <property type="entry name" value="Gua_nucleotide_exch_fac_Ric8"/>
</dbReference>
<proteinExistence type="inferred from homology"/>
<dbReference type="GO" id="GO:0001965">
    <property type="term" value="F:G-protein alpha-subunit binding"/>
    <property type="evidence" value="ECO:0007669"/>
    <property type="project" value="TreeGrafter"/>
</dbReference>
<dbReference type="Gene3D" id="1.25.10.10">
    <property type="entry name" value="Leucine-rich Repeat Variant"/>
    <property type="match status" value="1"/>
</dbReference>
<accession>A0A485LFX4</accession>
<dbReference type="AlphaFoldDB" id="A0A485LFX4"/>
<evidence type="ECO:0000256" key="2">
    <source>
        <dbReference type="ARBA" id="ARBA00022658"/>
    </source>
</evidence>
<reference evidence="4" key="2">
    <citation type="submission" date="2019-06" db="EMBL/GenBank/DDBJ databases">
        <title>Genomics analysis of Aphanomyces spp. identifies a new class of oomycete effector associated with host adaptation.</title>
        <authorList>
            <person name="Gaulin E."/>
        </authorList>
    </citation>
    <scope>NUCLEOTIDE SEQUENCE</scope>
    <source>
        <strain evidence="4">CBS 578.67</strain>
    </source>
</reference>
<dbReference type="GO" id="GO:0007186">
    <property type="term" value="P:G protein-coupled receptor signaling pathway"/>
    <property type="evidence" value="ECO:0007669"/>
    <property type="project" value="TreeGrafter"/>
</dbReference>
<dbReference type="EMBL" id="CAADRA010006461">
    <property type="protein sequence ID" value="VFT95780.1"/>
    <property type="molecule type" value="Genomic_DNA"/>
</dbReference>
<protein>
    <submittedName>
        <fullName evidence="5">Aste57867_19055 protein</fullName>
    </submittedName>
</protein>
<dbReference type="EMBL" id="VJMH01006440">
    <property type="protein sequence ID" value="KAF0689498.1"/>
    <property type="molecule type" value="Genomic_DNA"/>
</dbReference>
<evidence type="ECO:0000256" key="3">
    <source>
        <dbReference type="ARBA" id="ARBA00023186"/>
    </source>
</evidence>
<organism evidence="5 6">
    <name type="scientific">Aphanomyces stellatus</name>
    <dbReference type="NCBI Taxonomy" id="120398"/>
    <lineage>
        <taxon>Eukaryota</taxon>
        <taxon>Sar</taxon>
        <taxon>Stramenopiles</taxon>
        <taxon>Oomycota</taxon>
        <taxon>Saprolegniomycetes</taxon>
        <taxon>Saprolegniales</taxon>
        <taxon>Verrucalvaceae</taxon>
        <taxon>Aphanomyces</taxon>
    </lineage>
</organism>
<dbReference type="SUPFAM" id="SSF48371">
    <property type="entry name" value="ARM repeat"/>
    <property type="match status" value="1"/>
</dbReference>
<name>A0A485LFX4_9STRA</name>
<dbReference type="GO" id="GO:0005085">
    <property type="term" value="F:guanyl-nucleotide exchange factor activity"/>
    <property type="evidence" value="ECO:0007669"/>
    <property type="project" value="UniProtKB-KW"/>
</dbReference>